<evidence type="ECO:0000313" key="7">
    <source>
        <dbReference type="Proteomes" id="UP000663879"/>
    </source>
</evidence>
<evidence type="ECO:0000256" key="2">
    <source>
        <dbReference type="ARBA" id="ARBA00022723"/>
    </source>
</evidence>
<dbReference type="PANTHER" id="PTHR46481:SF10">
    <property type="entry name" value="ZINC FINGER BED DOMAIN-CONTAINING PROTEIN 39"/>
    <property type="match status" value="1"/>
</dbReference>
<reference evidence="6" key="1">
    <citation type="submission" date="2021-02" db="EMBL/GenBank/DDBJ databases">
        <authorList>
            <person name="Nowell W R."/>
        </authorList>
    </citation>
    <scope>NUCLEOTIDE SEQUENCE</scope>
    <source>
        <strain evidence="6">Ploen Becks lab</strain>
    </source>
</reference>
<comment type="caution">
    <text evidence="6">The sequence shown here is derived from an EMBL/GenBank/DDBJ whole genome shotgun (WGS) entry which is preliminary data.</text>
</comment>
<name>A0A814CDQ7_9BILA</name>
<keyword evidence="2" id="KW-0479">Metal-binding</keyword>
<organism evidence="6 7">
    <name type="scientific">Brachionus calyciflorus</name>
    <dbReference type="NCBI Taxonomy" id="104777"/>
    <lineage>
        <taxon>Eukaryota</taxon>
        <taxon>Metazoa</taxon>
        <taxon>Spiralia</taxon>
        <taxon>Gnathifera</taxon>
        <taxon>Rotifera</taxon>
        <taxon>Eurotatoria</taxon>
        <taxon>Monogononta</taxon>
        <taxon>Pseudotrocha</taxon>
        <taxon>Ploima</taxon>
        <taxon>Brachionidae</taxon>
        <taxon>Brachionus</taxon>
    </lineage>
</organism>
<dbReference type="PANTHER" id="PTHR46481">
    <property type="entry name" value="ZINC FINGER BED DOMAIN-CONTAINING PROTEIN 4"/>
    <property type="match status" value="1"/>
</dbReference>
<evidence type="ECO:0000256" key="5">
    <source>
        <dbReference type="ARBA" id="ARBA00023242"/>
    </source>
</evidence>
<dbReference type="EMBL" id="CAJNOC010002579">
    <property type="protein sequence ID" value="CAF0941135.1"/>
    <property type="molecule type" value="Genomic_DNA"/>
</dbReference>
<dbReference type="GO" id="GO:0005634">
    <property type="term" value="C:nucleus"/>
    <property type="evidence" value="ECO:0007669"/>
    <property type="project" value="UniProtKB-SubCell"/>
</dbReference>
<sequence length="181" mass="21012">MLSCRNLAIKHLPERHTCEKLSIALYAILEEWGILDKVTAMTTDNAKKKSKISQNIIELLLLQNKQQRIKNGPGFKIDLDEDDDIEDFLLDGFDTNIMDNFKNMVDKCRKIVGIFHQSIIIPEILGEKQSIANVYKHNLVQDVQTMWNSTFLMLEKHQEQAEVVNETLIDRRLQKKFGDQN</sequence>
<keyword evidence="3" id="KW-0863">Zinc-finger</keyword>
<dbReference type="InterPro" id="IPR012337">
    <property type="entry name" value="RNaseH-like_sf"/>
</dbReference>
<proteinExistence type="predicted"/>
<comment type="subcellular location">
    <subcellularLocation>
        <location evidence="1">Nucleus</location>
    </subcellularLocation>
</comment>
<evidence type="ECO:0000256" key="3">
    <source>
        <dbReference type="ARBA" id="ARBA00022771"/>
    </source>
</evidence>
<dbReference type="SUPFAM" id="SSF53098">
    <property type="entry name" value="Ribonuclease H-like"/>
    <property type="match status" value="1"/>
</dbReference>
<dbReference type="AlphaFoldDB" id="A0A814CDQ7"/>
<dbReference type="InterPro" id="IPR052035">
    <property type="entry name" value="ZnF_BED_domain_contain"/>
</dbReference>
<keyword evidence="7" id="KW-1185">Reference proteome</keyword>
<dbReference type="GO" id="GO:0008270">
    <property type="term" value="F:zinc ion binding"/>
    <property type="evidence" value="ECO:0007669"/>
    <property type="project" value="UniProtKB-KW"/>
</dbReference>
<keyword evidence="5" id="KW-0539">Nucleus</keyword>
<evidence type="ECO:0000313" key="6">
    <source>
        <dbReference type="EMBL" id="CAF0941135.1"/>
    </source>
</evidence>
<gene>
    <name evidence="6" type="ORF">OXX778_LOCUS13434</name>
</gene>
<accession>A0A814CDQ7</accession>
<keyword evidence="4" id="KW-0862">Zinc</keyword>
<evidence type="ECO:0000256" key="4">
    <source>
        <dbReference type="ARBA" id="ARBA00022833"/>
    </source>
</evidence>
<dbReference type="OrthoDB" id="1607513at2759"/>
<dbReference type="Proteomes" id="UP000663879">
    <property type="component" value="Unassembled WGS sequence"/>
</dbReference>
<evidence type="ECO:0000256" key="1">
    <source>
        <dbReference type="ARBA" id="ARBA00004123"/>
    </source>
</evidence>
<protein>
    <submittedName>
        <fullName evidence="6">Uncharacterized protein</fullName>
    </submittedName>
</protein>